<protein>
    <submittedName>
        <fullName evidence="1">Uncharacterized protein</fullName>
    </submittedName>
</protein>
<dbReference type="EMBL" id="DF849259">
    <property type="protein sequence ID" value="GAT56391.1"/>
    <property type="molecule type" value="Genomic_DNA"/>
</dbReference>
<proteinExistence type="predicted"/>
<dbReference type="Proteomes" id="UP000815677">
    <property type="component" value="Unassembled WGS sequence"/>
</dbReference>
<evidence type="ECO:0000313" key="2">
    <source>
        <dbReference type="Proteomes" id="UP000815677"/>
    </source>
</evidence>
<reference evidence="1" key="1">
    <citation type="submission" date="2014-09" db="EMBL/GenBank/DDBJ databases">
        <title>Genome sequence of the luminous mushroom Mycena chlorophos for searching fungal bioluminescence genes.</title>
        <authorList>
            <person name="Tanaka Y."/>
            <person name="Kasuga D."/>
            <person name="Oba Y."/>
            <person name="Hase S."/>
            <person name="Sato K."/>
            <person name="Oba Y."/>
            <person name="Sakakibara Y."/>
        </authorList>
    </citation>
    <scope>NUCLEOTIDE SEQUENCE</scope>
</reference>
<accession>A0ABQ0LZ34</accession>
<keyword evidence="2" id="KW-1185">Reference proteome</keyword>
<organism evidence="1 2">
    <name type="scientific">Mycena chlorophos</name>
    <name type="common">Agaric fungus</name>
    <name type="synonym">Agaricus chlorophos</name>
    <dbReference type="NCBI Taxonomy" id="658473"/>
    <lineage>
        <taxon>Eukaryota</taxon>
        <taxon>Fungi</taxon>
        <taxon>Dikarya</taxon>
        <taxon>Basidiomycota</taxon>
        <taxon>Agaricomycotina</taxon>
        <taxon>Agaricomycetes</taxon>
        <taxon>Agaricomycetidae</taxon>
        <taxon>Agaricales</taxon>
        <taxon>Marasmiineae</taxon>
        <taxon>Mycenaceae</taxon>
        <taxon>Mycena</taxon>
    </lineage>
</organism>
<name>A0ABQ0LZ34_MYCCL</name>
<gene>
    <name evidence="1" type="ORF">MCHLO_13049</name>
</gene>
<sequence>MVHSLNLSKRLHSPTDDYRANRGAQFSVLRSSHSVATPPLPRWLAETFSTLGSDHPLRLLLPPCPEHQLELVNDTGLPGIGTGFGLGSVEPLQSADEQSPYSIPPSDPLALDSPLPRYGAFFPVSHPPHVADESETIFDPIEDALYIGHFEDLPPTASESPIFGYMAHKNVYFDSPADDPVASDPLDIGYQVEELDFHWKPFIQKESQPPPALETPIVAEGVRNRIDEVEEKEFVSPRFAFLPVVEASAPTPCTPVHAPAPVQRPKFKFFAPAPGIFISPLRDDVASQTSADSIEDWDDEH</sequence>
<evidence type="ECO:0000313" key="1">
    <source>
        <dbReference type="EMBL" id="GAT56391.1"/>
    </source>
</evidence>